<dbReference type="PANTHER" id="PTHR47926:SF495">
    <property type="entry name" value="DYW DOMAIN-CONTAINING PROTEIN"/>
    <property type="match status" value="1"/>
</dbReference>
<accession>A0AAD4IV47</accession>
<keyword evidence="2" id="KW-0677">Repeat</keyword>
<dbReference type="Pfam" id="PF01535">
    <property type="entry name" value="PPR"/>
    <property type="match status" value="5"/>
</dbReference>
<protein>
    <submittedName>
        <fullName evidence="5">Pentatricopeptide repeat superfamily protein</fullName>
    </submittedName>
</protein>
<reference evidence="5 6" key="1">
    <citation type="journal article" date="2021" name="Nat. Commun.">
        <title>Incipient diploidization of the medicinal plant Perilla within 10,000 years.</title>
        <authorList>
            <person name="Zhang Y."/>
            <person name="Shen Q."/>
            <person name="Leng L."/>
            <person name="Zhang D."/>
            <person name="Chen S."/>
            <person name="Shi Y."/>
            <person name="Ning Z."/>
            <person name="Chen S."/>
        </authorList>
    </citation>
    <scope>NUCLEOTIDE SEQUENCE [LARGE SCALE GENOMIC DNA]</scope>
    <source>
        <strain evidence="6">cv. PC099</strain>
    </source>
</reference>
<dbReference type="GO" id="GO:0008270">
    <property type="term" value="F:zinc ion binding"/>
    <property type="evidence" value="ECO:0007669"/>
    <property type="project" value="InterPro"/>
</dbReference>
<evidence type="ECO:0000256" key="1">
    <source>
        <dbReference type="ARBA" id="ARBA00006643"/>
    </source>
</evidence>
<dbReference type="Gene3D" id="1.25.40.10">
    <property type="entry name" value="Tetratricopeptide repeat domain"/>
    <property type="match status" value="4"/>
</dbReference>
<gene>
    <name evidence="5" type="ORF">C2S53_016657</name>
</gene>
<name>A0AAD4IV47_PERFH</name>
<feature type="repeat" description="PPR" evidence="3">
    <location>
        <begin position="304"/>
        <end position="338"/>
    </location>
</feature>
<dbReference type="GO" id="GO:0009451">
    <property type="term" value="P:RNA modification"/>
    <property type="evidence" value="ECO:0007669"/>
    <property type="project" value="InterPro"/>
</dbReference>
<dbReference type="EMBL" id="SDAM02001762">
    <property type="protein sequence ID" value="KAH6821932.1"/>
    <property type="molecule type" value="Genomic_DNA"/>
</dbReference>
<dbReference type="InterPro" id="IPR032867">
    <property type="entry name" value="DYW_dom"/>
</dbReference>
<dbReference type="GO" id="GO:0003723">
    <property type="term" value="F:RNA binding"/>
    <property type="evidence" value="ECO:0007669"/>
    <property type="project" value="InterPro"/>
</dbReference>
<feature type="repeat" description="PPR" evidence="3">
    <location>
        <begin position="38"/>
        <end position="72"/>
    </location>
</feature>
<feature type="repeat" description="PPR" evidence="3">
    <location>
        <begin position="339"/>
        <end position="374"/>
    </location>
</feature>
<organism evidence="5 6">
    <name type="scientific">Perilla frutescens var. hirtella</name>
    <name type="common">Perilla citriodora</name>
    <name type="synonym">Perilla setoyensis</name>
    <dbReference type="NCBI Taxonomy" id="608512"/>
    <lineage>
        <taxon>Eukaryota</taxon>
        <taxon>Viridiplantae</taxon>
        <taxon>Streptophyta</taxon>
        <taxon>Embryophyta</taxon>
        <taxon>Tracheophyta</taxon>
        <taxon>Spermatophyta</taxon>
        <taxon>Magnoliopsida</taxon>
        <taxon>eudicotyledons</taxon>
        <taxon>Gunneridae</taxon>
        <taxon>Pentapetalae</taxon>
        <taxon>asterids</taxon>
        <taxon>lamiids</taxon>
        <taxon>Lamiales</taxon>
        <taxon>Lamiaceae</taxon>
        <taxon>Nepetoideae</taxon>
        <taxon>Elsholtzieae</taxon>
        <taxon>Perilla</taxon>
    </lineage>
</organism>
<sequence>MHYFEILHQIKQCVKLHLPIQGKKLHAHVVKSGFELHGPLFSNTLIGMYGKCGFLKDALQLFDEMPDRDLASWGSIFTSHNQANLPTKTLFLFSYMMSKDGLRPDGFIFANLINACAGLTALKLGEQLHAQFLVSIFSNDDVVKSSLVNFYAKCGLPDKARRVFLSIVSKNVVSWTSLIYGYARVGRKSEVLELLRDMPCKSSYSWTAVISGFMQGGLCLDSFKLFIELRREGVDIDGPFVLSSLIVGSATLAMLELGKQVHRLVMGLGYESNLYVSNALIDMYAKCSDVLAAEKIFCDMRKRDVVSWTSIIVGMAHHGRAGEALSLYDKMTLAGLKPNEVTFTGIIYACSHAGLVDKGRQLFKSMVGDYGLRPSLQHYTCLVDLYSRSGLIEEAENVLNTMPFKPDEAAWVALLSACCQVGKKEIGVRIANHLFQSGPEESSTCILMSNIYARAGMWEQVSRVRKLMATMELKRKPGYSSVDLGKDIQVFYAGETTHPMKDEIFGLLKELDAEMRKRGYVPDTSLVLHDMQQQEKENQLFWHSERSAVAYGLLKSAPGTSIRILKNLRVCGDCHTVFKFICSIFGREIIVRDVNRFHHFKDGECSCRDFW</sequence>
<evidence type="ECO:0000313" key="6">
    <source>
        <dbReference type="Proteomes" id="UP001190926"/>
    </source>
</evidence>
<dbReference type="AlphaFoldDB" id="A0AAD4IV47"/>
<dbReference type="Pfam" id="PF20431">
    <property type="entry name" value="E_motif"/>
    <property type="match status" value="1"/>
</dbReference>
<dbReference type="InterPro" id="IPR046960">
    <property type="entry name" value="PPR_At4g14850-like_plant"/>
</dbReference>
<feature type="repeat" description="PPR" evidence="3">
    <location>
        <begin position="171"/>
        <end position="205"/>
    </location>
</feature>
<evidence type="ECO:0000313" key="5">
    <source>
        <dbReference type="EMBL" id="KAH6821932.1"/>
    </source>
</evidence>
<evidence type="ECO:0000256" key="3">
    <source>
        <dbReference type="PROSITE-ProRule" id="PRU00708"/>
    </source>
</evidence>
<dbReference type="Proteomes" id="UP001190926">
    <property type="component" value="Unassembled WGS sequence"/>
</dbReference>
<dbReference type="InterPro" id="IPR046848">
    <property type="entry name" value="E_motif"/>
</dbReference>
<comment type="caution">
    <text evidence="5">The sequence shown here is derived from an EMBL/GenBank/DDBJ whole genome shotgun (WGS) entry which is preliminary data.</text>
</comment>
<dbReference type="Pfam" id="PF14432">
    <property type="entry name" value="DYW_deaminase"/>
    <property type="match status" value="1"/>
</dbReference>
<dbReference type="PROSITE" id="PS51375">
    <property type="entry name" value="PPR"/>
    <property type="match status" value="4"/>
</dbReference>
<feature type="domain" description="DYW" evidence="4">
    <location>
        <begin position="519"/>
        <end position="611"/>
    </location>
</feature>
<dbReference type="FunFam" id="1.25.40.10:FF:000090">
    <property type="entry name" value="Pentatricopeptide repeat-containing protein, chloroplastic"/>
    <property type="match status" value="1"/>
</dbReference>
<dbReference type="InterPro" id="IPR002885">
    <property type="entry name" value="PPR_rpt"/>
</dbReference>
<keyword evidence="6" id="KW-1185">Reference proteome</keyword>
<comment type="similarity">
    <text evidence="1">Belongs to the PPR family. PCMP-H subfamily.</text>
</comment>
<evidence type="ECO:0000259" key="4">
    <source>
        <dbReference type="Pfam" id="PF14432"/>
    </source>
</evidence>
<dbReference type="InterPro" id="IPR011990">
    <property type="entry name" value="TPR-like_helical_dom_sf"/>
</dbReference>
<dbReference type="NCBIfam" id="TIGR00756">
    <property type="entry name" value="PPR"/>
    <property type="match status" value="5"/>
</dbReference>
<dbReference type="Pfam" id="PF13041">
    <property type="entry name" value="PPR_2"/>
    <property type="match status" value="1"/>
</dbReference>
<dbReference type="PANTHER" id="PTHR47926">
    <property type="entry name" value="PENTATRICOPEPTIDE REPEAT-CONTAINING PROTEIN"/>
    <property type="match status" value="1"/>
</dbReference>
<proteinExistence type="inferred from homology"/>
<evidence type="ECO:0000256" key="2">
    <source>
        <dbReference type="ARBA" id="ARBA00022737"/>
    </source>
</evidence>